<proteinExistence type="predicted"/>
<protein>
    <submittedName>
        <fullName evidence="1">Uncharacterized protein</fullName>
    </submittedName>
</protein>
<accession>A0A972FYR2</accession>
<evidence type="ECO:0000313" key="2">
    <source>
        <dbReference type="Proteomes" id="UP000737113"/>
    </source>
</evidence>
<comment type="caution">
    <text evidence="1">The sequence shown here is derived from an EMBL/GenBank/DDBJ whole genome shotgun (WGS) entry which is preliminary data.</text>
</comment>
<reference evidence="1" key="1">
    <citation type="submission" date="2020-04" db="EMBL/GenBank/DDBJ databases">
        <title>Description of Shewanella salipaludis sp. nov., isolated from a salt marsh.</title>
        <authorList>
            <person name="Park S."/>
            <person name="Yoon J.-H."/>
        </authorList>
    </citation>
    <scope>NUCLEOTIDE SEQUENCE</scope>
    <source>
        <strain evidence="1">SHSM-M6</strain>
    </source>
</reference>
<organism evidence="1 2">
    <name type="scientific">Shewanella salipaludis</name>
    <dbReference type="NCBI Taxonomy" id="2723052"/>
    <lineage>
        <taxon>Bacteria</taxon>
        <taxon>Pseudomonadati</taxon>
        <taxon>Pseudomonadota</taxon>
        <taxon>Gammaproteobacteria</taxon>
        <taxon>Alteromonadales</taxon>
        <taxon>Shewanellaceae</taxon>
        <taxon>Shewanella</taxon>
    </lineage>
</organism>
<dbReference type="AlphaFoldDB" id="A0A972FYR2"/>
<dbReference type="EMBL" id="JAAXYH010000004">
    <property type="protein sequence ID" value="NMH65117.1"/>
    <property type="molecule type" value="Genomic_DNA"/>
</dbReference>
<sequence>MRRVGWWYRVFLLWVAVACLSACTRTPEWTLFYYPERAELPADAVNPEAIAGYYEDLAQCRSKARGLLRLSDSGVGSYLCGERCAFSEQKRLQCRSVSQ</sequence>
<dbReference type="RefSeq" id="WP_169563801.1">
    <property type="nucleotide sequence ID" value="NZ_JAAXYH010000004.1"/>
</dbReference>
<dbReference type="Proteomes" id="UP000737113">
    <property type="component" value="Unassembled WGS sequence"/>
</dbReference>
<gene>
    <name evidence="1" type="ORF">HC757_08015</name>
</gene>
<evidence type="ECO:0000313" key="1">
    <source>
        <dbReference type="EMBL" id="NMH65117.1"/>
    </source>
</evidence>
<name>A0A972FYR2_9GAMM</name>
<keyword evidence="2" id="KW-1185">Reference proteome</keyword>